<dbReference type="CDD" id="cd03250">
    <property type="entry name" value="ABCC_MRP_domain1"/>
    <property type="match status" value="1"/>
</dbReference>
<dbReference type="GO" id="GO:0010038">
    <property type="term" value="P:response to metal ion"/>
    <property type="evidence" value="ECO:0007669"/>
    <property type="project" value="EnsemblFungi"/>
</dbReference>
<dbReference type="VEuPathDB" id="FungiDB:B1J91_C03289g"/>
<dbReference type="InterPro" id="IPR011527">
    <property type="entry name" value="ABC1_TM_dom"/>
</dbReference>
<dbReference type="SUPFAM" id="SSF90123">
    <property type="entry name" value="ABC transporter transmembrane region"/>
    <property type="match status" value="2"/>
</dbReference>
<proteinExistence type="predicted"/>
<dbReference type="PROSITE" id="PS50893">
    <property type="entry name" value="ABC_TRANSPORTER_2"/>
    <property type="match status" value="2"/>
</dbReference>
<evidence type="ECO:0000259" key="12">
    <source>
        <dbReference type="PROSITE" id="PS50929"/>
    </source>
</evidence>
<name>A0A0W0CIX4_CANGB</name>
<dbReference type="VEuPathDB" id="FungiDB:CAGL0C03289g"/>
<keyword evidence="2" id="KW-0813">Transport</keyword>
<feature type="transmembrane region" description="Helical" evidence="10">
    <location>
        <begin position="1305"/>
        <end position="1325"/>
    </location>
</feature>
<dbReference type="Pfam" id="PF00005">
    <property type="entry name" value="ABC_tran"/>
    <property type="match status" value="2"/>
</dbReference>
<feature type="transmembrane region" description="Helical" evidence="10">
    <location>
        <begin position="1280"/>
        <end position="1299"/>
    </location>
</feature>
<dbReference type="GO" id="GO:0005524">
    <property type="term" value="F:ATP binding"/>
    <property type="evidence" value="ECO:0007669"/>
    <property type="project" value="UniProtKB-KW"/>
</dbReference>
<feature type="transmembrane region" description="Helical" evidence="10">
    <location>
        <begin position="204"/>
        <end position="228"/>
    </location>
</feature>
<dbReference type="PANTHER" id="PTHR24223">
    <property type="entry name" value="ATP-BINDING CASSETTE SUB-FAMILY C"/>
    <property type="match status" value="1"/>
</dbReference>
<dbReference type="Gene3D" id="3.40.50.300">
    <property type="entry name" value="P-loop containing nucleotide triphosphate hydrolases"/>
    <property type="match status" value="2"/>
</dbReference>
<dbReference type="Pfam" id="PF00664">
    <property type="entry name" value="ABC_membrane"/>
    <property type="match status" value="2"/>
</dbReference>
<sequence>MVVEAMSSRQFWYFDDITKYGRIEVLNNYVPTMLVTISILILLHNFFIRFYKYDIKKETPTPSLSLKLSSLNLSESDEEMPLTMHAQHNYGSHPSPSELNTDSSALYDRHFSINNIDSGEVNDPTKYHLIKRNMFEKFRVVIEFVIVAFQLLLHCYLSIEKSNLNGDLQKFHFKPYVLLWTILFTLATLRVLNLNQNNKFVNKYSGNIWLVSFANYTVIFLAHILPFRSALIGHVNDYGSSQYYKSQFWLNLVLMALLLTSPIGNNLPVLYQPQQDRAPSPEPYVSLLTFFSFHWVQPFINKAYKNNSLSHSDLWSLKLEDYSINVMKSFLEFRNRPSMRSSRFGISLLRYFLNLFMFQWCFTTISAFSIFVPTILLKKLLDFIEHKDEGSMNLAWFYVFGMFISRFIVAICDHCNLFLGRRVCVRMKSIIISEIYSKALKRKITKQSKPADENNENDMIKHDEVSPQEVNDTTHVNADEESYSSNLGSIINLMSVDAFKISELCAYLHYFLETAIMLTVSLILLYKVIGTAAFVGILITIIIIPINSKLYAVVGTLQAGNLACTDKRVEKLNESFQAIRIIKYFSWEDKFKEGIMLVREKELALLLKRCMVWCVLAFSWFITPTLITGCTFAYSILIEKKQLTTPVAFTALSLFTLLRDPLDRISDMLSYLIQSKISLDRVQRFLETEETDKYDQLTVDKNGKRLAFENVTLRWDSDKDSFVLRNLDIEFMTGKLNVIVGATGSGKTSILMGLLGEMQLSEGKIIVPSLSPRHEYQSQAGVINDSIAYCSQAAWLLNDTVRNNILFNAPFDQARYDAVVEACSLKRDFQILKAGDSTEIGEKGITLSGGQKQRVSLARALYSSAGHLLLDDCLSAVDSHTALWIYDKCISGPLMEGRTCILVTHNIALTMKNADFVVMIEDGKVKEKGTPIELLAKGLLGEDENMKKSIISRSASSASLKGKSERSLGTTPAPVEIVQDSTPVNDDGKLIEEEGKAMGFVGKEIYKWYIKMYGGWYTIVALASVFTAILCLQITQAWWIRNWTVKRFSDVDESNYNLPASTFIVESRNRVLLTNEAGKKESENQNAGIAKFLVVYCLIGVMSSIIGSIKTFVNSLFGIRASKLIFDSLLDRVLHARVRFFDSTPIGRIMNRFSKDIESIDQEIPPNIQSVFYSAIEVFATLLLISYITPAFFPVAIIIVLGYSIVGFFYLTTSRELKRLDSISKSPIFQHFSETLVGVTTIRAFGDEQRFIKENLSMIDQNSMPFFYLWVVNRWLSFRIDLIGALVIFSSGVFILLNINNIDAGLAGISLTYAISFTEAALWLVRQYSELEMNMNSVERVLEYMNIEQEPLIADPANAVTPPPQWPDSGKVEANNLSLKYAPHLPYVIKDVTFTIEPLEKVGIVGRTGAGKSTIITALFRFLEADTGSIKLDGVNIANIGLKRLRRSITIIPQDPTLFAGSIRSNLDPYDEYSDEEIFTALKRVNLVSTEEMEASTSEIQSNSSKNVNKFLNLESEIAEGGSNFSQGQRQLMCLARSLLRMPKVILLDEATASIDYNSDAKIQETIRQEFNNSTVLTIAHRLRSIVDYDKILVMDAGEVKEFDHPYSLLLEKKSIFYNMCEDSGELDVLIDLAKKSFISRLNSDSKK</sequence>
<dbReference type="VEuPathDB" id="FungiDB:GWK60_C02893"/>
<feature type="transmembrane region" description="Helical" evidence="10">
    <location>
        <begin position="248"/>
        <end position="267"/>
    </location>
</feature>
<keyword evidence="8 10" id="KW-0472">Membrane</keyword>
<feature type="transmembrane region" description="Helical" evidence="10">
    <location>
        <begin position="396"/>
        <end position="419"/>
    </location>
</feature>
<feature type="transmembrane region" description="Helical" evidence="10">
    <location>
        <begin position="532"/>
        <end position="552"/>
    </location>
</feature>
<dbReference type="GO" id="GO:0000329">
    <property type="term" value="C:fungal-type vacuole membrane"/>
    <property type="evidence" value="ECO:0007669"/>
    <property type="project" value="EnsemblFungi"/>
</dbReference>
<keyword evidence="5" id="KW-0547">Nucleotide-binding</keyword>
<dbReference type="InterPro" id="IPR003593">
    <property type="entry name" value="AAA+_ATPase"/>
</dbReference>
<feature type="transmembrane region" description="Helical" evidence="10">
    <location>
        <begin position="1093"/>
        <end position="1113"/>
    </location>
</feature>
<evidence type="ECO:0000256" key="3">
    <source>
        <dbReference type="ARBA" id="ARBA00022692"/>
    </source>
</evidence>
<feature type="domain" description="ABC transporter" evidence="11">
    <location>
        <begin position="706"/>
        <end position="947"/>
    </location>
</feature>
<feature type="domain" description="ABC transmembrane type-1" evidence="12">
    <location>
        <begin position="361"/>
        <end position="674"/>
    </location>
</feature>
<evidence type="ECO:0000256" key="10">
    <source>
        <dbReference type="SAM" id="Phobius"/>
    </source>
</evidence>
<feature type="transmembrane region" description="Helical" evidence="10">
    <location>
        <begin position="1016"/>
        <end position="1040"/>
    </location>
</feature>
<dbReference type="SUPFAM" id="SSF52540">
    <property type="entry name" value="P-loop containing nucleoside triphosphate hydrolases"/>
    <property type="match status" value="2"/>
</dbReference>
<dbReference type="SMART" id="SM00382">
    <property type="entry name" value="AAA"/>
    <property type="match status" value="2"/>
</dbReference>
<feature type="domain" description="ABC transmembrane type-1" evidence="12">
    <location>
        <begin position="1032"/>
        <end position="1333"/>
    </location>
</feature>
<dbReference type="FunFam" id="3.40.50.300:FF:000825">
    <property type="entry name" value="ABC bile acid transporter"/>
    <property type="match status" value="1"/>
</dbReference>
<dbReference type="FunFam" id="3.40.50.300:FF:000565">
    <property type="entry name" value="ABC bile acid transporter"/>
    <property type="match status" value="1"/>
</dbReference>
<keyword evidence="4" id="KW-0677">Repeat</keyword>
<evidence type="ECO:0000256" key="7">
    <source>
        <dbReference type="ARBA" id="ARBA00022989"/>
    </source>
</evidence>
<keyword evidence="6" id="KW-0067">ATP-binding</keyword>
<protein>
    <submittedName>
        <fullName evidence="13">ATP-dependent bile acid permease</fullName>
    </submittedName>
</protein>
<evidence type="ECO:0000313" key="13">
    <source>
        <dbReference type="EMBL" id="KTA99372.1"/>
    </source>
</evidence>
<organism evidence="13 14">
    <name type="scientific">Candida glabrata</name>
    <name type="common">Yeast</name>
    <name type="synonym">Torulopsis glabrata</name>
    <dbReference type="NCBI Taxonomy" id="5478"/>
    <lineage>
        <taxon>Eukaryota</taxon>
        <taxon>Fungi</taxon>
        <taxon>Dikarya</taxon>
        <taxon>Ascomycota</taxon>
        <taxon>Saccharomycotina</taxon>
        <taxon>Saccharomycetes</taxon>
        <taxon>Saccharomycetales</taxon>
        <taxon>Saccharomycetaceae</taxon>
        <taxon>Nakaseomyces</taxon>
    </lineage>
</organism>
<dbReference type="Gene3D" id="1.20.1560.10">
    <property type="entry name" value="ABC transporter type 1, transmembrane domain"/>
    <property type="match status" value="2"/>
</dbReference>
<dbReference type="CDD" id="cd18596">
    <property type="entry name" value="ABC_6TM_VMR1_D1_like"/>
    <property type="match status" value="1"/>
</dbReference>
<dbReference type="GO" id="GO:0140359">
    <property type="term" value="F:ABC-type transporter activity"/>
    <property type="evidence" value="ECO:0007669"/>
    <property type="project" value="InterPro"/>
</dbReference>
<evidence type="ECO:0000313" key="14">
    <source>
        <dbReference type="Proteomes" id="UP000054886"/>
    </source>
</evidence>
<evidence type="ECO:0000256" key="2">
    <source>
        <dbReference type="ARBA" id="ARBA00022448"/>
    </source>
</evidence>
<evidence type="ECO:0000256" key="1">
    <source>
        <dbReference type="ARBA" id="ARBA00004141"/>
    </source>
</evidence>
<gene>
    <name evidence="13" type="ORF">AO440_000533</name>
</gene>
<dbReference type="PANTHER" id="PTHR24223:SF353">
    <property type="entry name" value="ABC TRANSPORTER ATP-BINDING PROTEIN_PERMEASE VMR1-RELATED"/>
    <property type="match status" value="1"/>
</dbReference>
<dbReference type="PROSITE" id="PS50929">
    <property type="entry name" value="ABC_TM1F"/>
    <property type="match status" value="2"/>
</dbReference>
<dbReference type="CDD" id="cd03369">
    <property type="entry name" value="ABCC_NFT1"/>
    <property type="match status" value="1"/>
</dbReference>
<reference evidence="13 14" key="1">
    <citation type="submission" date="2015-10" db="EMBL/GenBank/DDBJ databases">
        <title>Draft genomes sequences of Candida glabrata isolates 1A, 1B, 2A, 2B, 3A and 3B.</title>
        <authorList>
            <person name="Haavelsrud O.E."/>
            <person name="Gaustad P."/>
        </authorList>
    </citation>
    <scope>NUCLEOTIDE SEQUENCE [LARGE SCALE GENOMIC DNA]</scope>
    <source>
        <strain evidence="13">910700640</strain>
    </source>
</reference>
<keyword evidence="7 10" id="KW-1133">Transmembrane helix</keyword>
<feature type="transmembrane region" description="Helical" evidence="10">
    <location>
        <begin position="171"/>
        <end position="192"/>
    </location>
</feature>
<feature type="transmembrane region" description="Helical" evidence="10">
    <location>
        <begin position="140"/>
        <end position="159"/>
    </location>
</feature>
<evidence type="ECO:0000256" key="4">
    <source>
        <dbReference type="ARBA" id="ARBA00022737"/>
    </source>
</evidence>
<dbReference type="EMBL" id="LLZZ01000145">
    <property type="protein sequence ID" value="KTA99372.1"/>
    <property type="molecule type" value="Genomic_DNA"/>
</dbReference>
<dbReference type="GO" id="GO:1990961">
    <property type="term" value="P:xenobiotic detoxification by transmembrane export across the plasma membrane"/>
    <property type="evidence" value="ECO:0007669"/>
    <property type="project" value="EnsemblFungi"/>
</dbReference>
<evidence type="ECO:0000256" key="8">
    <source>
        <dbReference type="ARBA" id="ARBA00023136"/>
    </source>
</evidence>
<dbReference type="InterPro" id="IPR003439">
    <property type="entry name" value="ABC_transporter-like_ATP-bd"/>
</dbReference>
<dbReference type="InterPro" id="IPR050173">
    <property type="entry name" value="ABC_transporter_C-like"/>
</dbReference>
<accession>A0A0W0CIX4</accession>
<keyword evidence="3 10" id="KW-0812">Transmembrane</keyword>
<keyword evidence="9" id="KW-0325">Glycoprotein</keyword>
<dbReference type="Proteomes" id="UP000054886">
    <property type="component" value="Unassembled WGS sequence"/>
</dbReference>
<dbReference type="InterPro" id="IPR027417">
    <property type="entry name" value="P-loop_NTPase"/>
</dbReference>
<feature type="transmembrane region" description="Helical" evidence="10">
    <location>
        <begin position="29"/>
        <end position="48"/>
    </location>
</feature>
<dbReference type="PROSITE" id="PS00211">
    <property type="entry name" value="ABC_TRANSPORTER_1"/>
    <property type="match status" value="2"/>
</dbReference>
<evidence type="ECO:0000259" key="11">
    <source>
        <dbReference type="PROSITE" id="PS50893"/>
    </source>
</evidence>
<dbReference type="CDD" id="cd18604">
    <property type="entry name" value="ABC_6TM_VMR1_D2_like"/>
    <property type="match status" value="1"/>
</dbReference>
<dbReference type="GO" id="GO:0016887">
    <property type="term" value="F:ATP hydrolysis activity"/>
    <property type="evidence" value="ECO:0007669"/>
    <property type="project" value="InterPro"/>
</dbReference>
<evidence type="ECO:0000256" key="9">
    <source>
        <dbReference type="ARBA" id="ARBA00023180"/>
    </source>
</evidence>
<dbReference type="VEuPathDB" id="FungiDB:GVI51_C03069"/>
<evidence type="ECO:0000256" key="6">
    <source>
        <dbReference type="ARBA" id="ARBA00022840"/>
    </source>
</evidence>
<dbReference type="InterPro" id="IPR017871">
    <property type="entry name" value="ABC_transporter-like_CS"/>
</dbReference>
<comment type="caution">
    <text evidence="13">The sequence shown here is derived from an EMBL/GenBank/DDBJ whole genome shotgun (WGS) entry which is preliminary data.</text>
</comment>
<feature type="transmembrane region" description="Helical" evidence="10">
    <location>
        <begin position="348"/>
        <end position="376"/>
    </location>
</feature>
<evidence type="ECO:0000256" key="5">
    <source>
        <dbReference type="ARBA" id="ARBA00022741"/>
    </source>
</evidence>
<feature type="transmembrane region" description="Helical" evidence="10">
    <location>
        <begin position="610"/>
        <end position="637"/>
    </location>
</feature>
<feature type="domain" description="ABC transporter" evidence="11">
    <location>
        <begin position="1372"/>
        <end position="1622"/>
    </location>
</feature>
<comment type="subcellular location">
    <subcellularLocation>
        <location evidence="1">Membrane</location>
        <topology evidence="1">Multi-pass membrane protein</topology>
    </subcellularLocation>
</comment>
<dbReference type="InterPro" id="IPR036640">
    <property type="entry name" value="ABC1_TM_sf"/>
</dbReference>